<name>L8H673_ACACF</name>
<evidence type="ECO:0000256" key="3">
    <source>
        <dbReference type="SAM" id="MobiDB-lite"/>
    </source>
</evidence>
<feature type="domain" description="UmuC" evidence="4">
    <location>
        <begin position="168"/>
        <end position="327"/>
    </location>
</feature>
<dbReference type="GeneID" id="14921597"/>
<evidence type="ECO:0000259" key="4">
    <source>
        <dbReference type="PROSITE" id="PS50173"/>
    </source>
</evidence>
<comment type="similarity">
    <text evidence="1">Belongs to the DNA polymerase type-Y family.</text>
</comment>
<dbReference type="GO" id="GO:0003684">
    <property type="term" value="F:damaged DNA binding"/>
    <property type="evidence" value="ECO:0007669"/>
    <property type="project" value="InterPro"/>
</dbReference>
<dbReference type="Gene3D" id="1.10.150.810">
    <property type="match status" value="2"/>
</dbReference>
<dbReference type="InterPro" id="IPR001126">
    <property type="entry name" value="UmuC"/>
</dbReference>
<reference evidence="5 6" key="1">
    <citation type="journal article" date="2013" name="Genome Biol.">
        <title>Genome of Acanthamoeba castellanii highlights extensive lateral gene transfer and early evolution of tyrosine kinase signaling.</title>
        <authorList>
            <person name="Clarke M."/>
            <person name="Lohan A.J."/>
            <person name="Liu B."/>
            <person name="Lagkouvardos I."/>
            <person name="Roy S."/>
            <person name="Zafar N."/>
            <person name="Bertelli C."/>
            <person name="Schilde C."/>
            <person name="Kianianmomeni A."/>
            <person name="Burglin T.R."/>
            <person name="Frech C."/>
            <person name="Turcotte B."/>
            <person name="Kopec K.O."/>
            <person name="Synnott J.M."/>
            <person name="Choo C."/>
            <person name="Paponov I."/>
            <person name="Finkler A."/>
            <person name="Soon Heng Tan C."/>
            <person name="Hutchins A.P."/>
            <person name="Weinmeier T."/>
            <person name="Rattei T."/>
            <person name="Chu J.S."/>
            <person name="Gimenez G."/>
            <person name="Irimia M."/>
            <person name="Rigden D.J."/>
            <person name="Fitzpatrick D.A."/>
            <person name="Lorenzo-Morales J."/>
            <person name="Bateman A."/>
            <person name="Chiu C.H."/>
            <person name="Tang P."/>
            <person name="Hegemann P."/>
            <person name="Fromm H."/>
            <person name="Raoult D."/>
            <person name="Greub G."/>
            <person name="Miranda-Saavedra D."/>
            <person name="Chen N."/>
            <person name="Nash P."/>
            <person name="Ginger M.L."/>
            <person name="Horn M."/>
            <person name="Schaap P."/>
            <person name="Caler L."/>
            <person name="Loftus B."/>
        </authorList>
    </citation>
    <scope>NUCLEOTIDE SEQUENCE [LARGE SCALE GENOMIC DNA]</scope>
    <source>
        <strain evidence="5 6">Neff</strain>
    </source>
</reference>
<dbReference type="EMBL" id="KB007909">
    <property type="protein sequence ID" value="ELR20727.1"/>
    <property type="molecule type" value="Genomic_DNA"/>
</dbReference>
<dbReference type="GO" id="GO:0042276">
    <property type="term" value="P:error-prone translesion synthesis"/>
    <property type="evidence" value="ECO:0007669"/>
    <property type="project" value="TreeGrafter"/>
</dbReference>
<dbReference type="InterPro" id="IPR022880">
    <property type="entry name" value="DNApol_IV"/>
</dbReference>
<evidence type="ECO:0000256" key="2">
    <source>
        <dbReference type="ARBA" id="ARBA00016178"/>
    </source>
</evidence>
<dbReference type="InterPro" id="IPR043128">
    <property type="entry name" value="Rev_trsase/Diguanyl_cyclase"/>
</dbReference>
<evidence type="ECO:0000256" key="1">
    <source>
        <dbReference type="ARBA" id="ARBA00010945"/>
    </source>
</evidence>
<dbReference type="STRING" id="1257118.L8H673"/>
<dbReference type="GO" id="GO:0005634">
    <property type="term" value="C:nucleus"/>
    <property type="evidence" value="ECO:0007669"/>
    <property type="project" value="TreeGrafter"/>
</dbReference>
<dbReference type="FunFam" id="1.10.150.810:FF:000001">
    <property type="entry name" value="DNA polymerase kappa"/>
    <property type="match status" value="1"/>
</dbReference>
<dbReference type="OrthoDB" id="1747274at2759"/>
<dbReference type="KEGG" id="acan:ACA1_054730"/>
<dbReference type="SUPFAM" id="SSF56672">
    <property type="entry name" value="DNA/RNA polymerases"/>
    <property type="match status" value="1"/>
</dbReference>
<feature type="compositionally biased region" description="Low complexity" evidence="3">
    <location>
        <begin position="60"/>
        <end position="76"/>
    </location>
</feature>
<protein>
    <recommendedName>
        <fullName evidence="2">DNA polymerase kappa</fullName>
    </recommendedName>
</protein>
<evidence type="ECO:0000313" key="6">
    <source>
        <dbReference type="Proteomes" id="UP000011083"/>
    </source>
</evidence>
<feature type="region of interest" description="Disordered" evidence="3">
    <location>
        <begin position="50"/>
        <end position="80"/>
    </location>
</feature>
<dbReference type="GO" id="GO:0006281">
    <property type="term" value="P:DNA repair"/>
    <property type="evidence" value="ECO:0007669"/>
    <property type="project" value="InterPro"/>
</dbReference>
<dbReference type="FunFam" id="1.10.150.810:FF:000003">
    <property type="entry name" value="DNA polymerase kappa subunit"/>
    <property type="match status" value="1"/>
</dbReference>
<organism evidence="5 6">
    <name type="scientific">Acanthamoeba castellanii (strain ATCC 30010 / Neff)</name>
    <dbReference type="NCBI Taxonomy" id="1257118"/>
    <lineage>
        <taxon>Eukaryota</taxon>
        <taxon>Amoebozoa</taxon>
        <taxon>Discosea</taxon>
        <taxon>Longamoebia</taxon>
        <taxon>Centramoebida</taxon>
        <taxon>Acanthamoebidae</taxon>
        <taxon>Acanthamoeba</taxon>
    </lineage>
</organism>
<gene>
    <name evidence="5" type="ORF">ACA1_054730</name>
</gene>
<dbReference type="Gene3D" id="3.30.1490.100">
    <property type="entry name" value="DNA polymerase, Y-family, little finger domain"/>
    <property type="match status" value="1"/>
</dbReference>
<dbReference type="Gene3D" id="3.40.1170.60">
    <property type="match status" value="1"/>
</dbReference>
<dbReference type="FunFam" id="3.40.1170.60:FF:000012">
    <property type="entry name" value="Putative DNA-directed polymerase kappa"/>
    <property type="match status" value="1"/>
</dbReference>
<dbReference type="AlphaFoldDB" id="L8H673"/>
<keyword evidence="6" id="KW-1185">Reference proteome</keyword>
<dbReference type="Proteomes" id="UP000011083">
    <property type="component" value="Unassembled WGS sequence"/>
</dbReference>
<proteinExistence type="inferred from homology"/>
<dbReference type="Pfam" id="PF11799">
    <property type="entry name" value="IMS_C"/>
    <property type="match status" value="1"/>
</dbReference>
<dbReference type="InterPro" id="IPR036775">
    <property type="entry name" value="DNA_pol_Y-fam_lit_finger_sf"/>
</dbReference>
<dbReference type="InterPro" id="IPR043502">
    <property type="entry name" value="DNA/RNA_pol_sf"/>
</dbReference>
<dbReference type="GO" id="GO:0003887">
    <property type="term" value="F:DNA-directed DNA polymerase activity"/>
    <property type="evidence" value="ECO:0007669"/>
    <property type="project" value="InterPro"/>
</dbReference>
<evidence type="ECO:0000313" key="5">
    <source>
        <dbReference type="EMBL" id="ELR20727.1"/>
    </source>
</evidence>
<dbReference type="VEuPathDB" id="AmoebaDB:ACA1_054730"/>
<accession>L8H673</accession>
<dbReference type="PANTHER" id="PTHR11076">
    <property type="entry name" value="DNA REPAIR POLYMERASE UMUC / TRANSFERASE FAMILY MEMBER"/>
    <property type="match status" value="1"/>
</dbReference>
<dbReference type="SUPFAM" id="SSF100879">
    <property type="entry name" value="Lesion bypass DNA polymerase (Y-family), little finger domain"/>
    <property type="match status" value="1"/>
</dbReference>
<dbReference type="Pfam" id="PF00817">
    <property type="entry name" value="IMS"/>
    <property type="match status" value="1"/>
</dbReference>
<dbReference type="InterPro" id="IPR017961">
    <property type="entry name" value="DNA_pol_Y-fam_little_finger"/>
</dbReference>
<dbReference type="OMA" id="KYRTYDT"/>
<dbReference type="PROSITE" id="PS50173">
    <property type="entry name" value="UMUC"/>
    <property type="match status" value="1"/>
</dbReference>
<sequence>MHQSGGAVECVPGLGQLTEDELLAMLDHDQSFEMDDDDGDDLEVERHAFLDEFDEPVPVPSTSTSTSSSAPAPSSANPLAARLGLSTGDKAGMQSVDKEKANKIIYDMSKGSKFFKNEQMKSERVEKEVQQMLHKLKEVEHQDDTLLLKSIDAKLATLESSRDLSQIFFHIDMDAFYASVEIRDNPHLRGLPIAVGGNSMLTTASYEARKFGVRSAMPGFIAKQLCPELIIVPVHFDKYREASKLTQEVFAMFDPHFRAYSLDEASLHLSPYLAKHPDESAEQVAERLAKICCDVNKPDGQFRLQADREAIIAFLKDLPVRKISGVGKVTEQMLKGLGITKCCEIQEKRAILFRLFKPSSAEFFLRASLGIWSPTSGEDSSPARKSVSKMRTFRPSGSQAFLMSQAREVAESLAKSMAKKSLAGKNLAIYLKTDEFKMFTRSTMLNRFPLPTQPHTQTPSGLT</sequence>
<dbReference type="Pfam" id="PF11798">
    <property type="entry name" value="IMS_HHH"/>
    <property type="match status" value="1"/>
</dbReference>
<dbReference type="PANTHER" id="PTHR11076:SF33">
    <property type="entry name" value="DNA POLYMERASE KAPPA"/>
    <property type="match status" value="1"/>
</dbReference>
<dbReference type="RefSeq" id="XP_004344130.1">
    <property type="nucleotide sequence ID" value="XM_004344080.1"/>
</dbReference>
<dbReference type="InterPro" id="IPR050116">
    <property type="entry name" value="DNA_polymerase-Y"/>
</dbReference>
<dbReference type="Gene3D" id="3.30.70.270">
    <property type="match status" value="1"/>
</dbReference>
<dbReference type="CDD" id="cd03586">
    <property type="entry name" value="PolY_Pol_IV_kappa"/>
    <property type="match status" value="1"/>
</dbReference>
<dbReference type="InterPro" id="IPR024728">
    <property type="entry name" value="PolY_HhH_motif"/>
</dbReference>